<evidence type="ECO:0000313" key="3">
    <source>
        <dbReference type="Proteomes" id="UP001066276"/>
    </source>
</evidence>
<evidence type="ECO:0000256" key="1">
    <source>
        <dbReference type="SAM" id="MobiDB-lite"/>
    </source>
</evidence>
<sequence length="80" mass="8580">MVVLCIIQQGRNGRLPCEEGAKENTGAVARDNWGSTEKDPEAKDPGWFGEALLTSTRNAARARAHTDVACGESADPRPTQ</sequence>
<name>A0AAV7VZ19_PLEWA</name>
<keyword evidence="3" id="KW-1185">Reference proteome</keyword>
<dbReference type="Proteomes" id="UP001066276">
    <property type="component" value="Chromosome 1_2"/>
</dbReference>
<protein>
    <submittedName>
        <fullName evidence="2">Uncharacterized protein</fullName>
    </submittedName>
</protein>
<proteinExistence type="predicted"/>
<dbReference type="EMBL" id="JANPWB010000002">
    <property type="protein sequence ID" value="KAJ1206943.1"/>
    <property type="molecule type" value="Genomic_DNA"/>
</dbReference>
<gene>
    <name evidence="2" type="ORF">NDU88_002336</name>
</gene>
<reference evidence="2" key="1">
    <citation type="journal article" date="2022" name="bioRxiv">
        <title>Sequencing and chromosome-scale assembly of the giantPleurodeles waltlgenome.</title>
        <authorList>
            <person name="Brown T."/>
            <person name="Elewa A."/>
            <person name="Iarovenko S."/>
            <person name="Subramanian E."/>
            <person name="Araus A.J."/>
            <person name="Petzold A."/>
            <person name="Susuki M."/>
            <person name="Suzuki K.-i.T."/>
            <person name="Hayashi T."/>
            <person name="Toyoda A."/>
            <person name="Oliveira C."/>
            <person name="Osipova E."/>
            <person name="Leigh N.D."/>
            <person name="Simon A."/>
            <person name="Yun M.H."/>
        </authorList>
    </citation>
    <scope>NUCLEOTIDE SEQUENCE</scope>
    <source>
        <strain evidence="2">20211129_DDA</strain>
        <tissue evidence="2">Liver</tissue>
    </source>
</reference>
<feature type="region of interest" description="Disordered" evidence="1">
    <location>
        <begin position="26"/>
        <end position="80"/>
    </location>
</feature>
<dbReference type="AlphaFoldDB" id="A0AAV7VZ19"/>
<evidence type="ECO:0000313" key="2">
    <source>
        <dbReference type="EMBL" id="KAJ1206943.1"/>
    </source>
</evidence>
<organism evidence="2 3">
    <name type="scientific">Pleurodeles waltl</name>
    <name type="common">Iberian ribbed newt</name>
    <dbReference type="NCBI Taxonomy" id="8319"/>
    <lineage>
        <taxon>Eukaryota</taxon>
        <taxon>Metazoa</taxon>
        <taxon>Chordata</taxon>
        <taxon>Craniata</taxon>
        <taxon>Vertebrata</taxon>
        <taxon>Euteleostomi</taxon>
        <taxon>Amphibia</taxon>
        <taxon>Batrachia</taxon>
        <taxon>Caudata</taxon>
        <taxon>Salamandroidea</taxon>
        <taxon>Salamandridae</taxon>
        <taxon>Pleurodelinae</taxon>
        <taxon>Pleurodeles</taxon>
    </lineage>
</organism>
<comment type="caution">
    <text evidence="2">The sequence shown here is derived from an EMBL/GenBank/DDBJ whole genome shotgun (WGS) entry which is preliminary data.</text>
</comment>
<accession>A0AAV7VZ19</accession>